<keyword evidence="2" id="KW-1185">Reference proteome</keyword>
<comment type="caution">
    <text evidence="1">The sequence shown here is derived from an EMBL/GenBank/DDBJ whole genome shotgun (WGS) entry which is preliminary data.</text>
</comment>
<sequence>MECRLKAYEKKKTFCGSQIPHRQILPMHKLRVLNTRSKSVHQGHKPRLNELSLITRIHSDRKADIKD</sequence>
<reference evidence="1 2" key="1">
    <citation type="submission" date="2018-10" db="EMBL/GenBank/DDBJ databases">
        <title>A high-quality apple genome assembly.</title>
        <authorList>
            <person name="Hu J."/>
        </authorList>
    </citation>
    <scope>NUCLEOTIDE SEQUENCE [LARGE SCALE GENOMIC DNA]</scope>
    <source>
        <strain evidence="2">cv. HFTH1</strain>
        <tissue evidence="1">Young leaf</tissue>
    </source>
</reference>
<evidence type="ECO:0000313" key="1">
    <source>
        <dbReference type="EMBL" id="RXI05164.1"/>
    </source>
</evidence>
<evidence type="ECO:0000313" key="2">
    <source>
        <dbReference type="Proteomes" id="UP000290289"/>
    </source>
</evidence>
<gene>
    <name evidence="1" type="ORF">DVH24_006421</name>
</gene>
<protein>
    <submittedName>
        <fullName evidence="1">Uncharacterized protein</fullName>
    </submittedName>
</protein>
<dbReference type="AlphaFoldDB" id="A0A498KFI0"/>
<organism evidence="1 2">
    <name type="scientific">Malus domestica</name>
    <name type="common">Apple</name>
    <name type="synonym">Pyrus malus</name>
    <dbReference type="NCBI Taxonomy" id="3750"/>
    <lineage>
        <taxon>Eukaryota</taxon>
        <taxon>Viridiplantae</taxon>
        <taxon>Streptophyta</taxon>
        <taxon>Embryophyta</taxon>
        <taxon>Tracheophyta</taxon>
        <taxon>Spermatophyta</taxon>
        <taxon>Magnoliopsida</taxon>
        <taxon>eudicotyledons</taxon>
        <taxon>Gunneridae</taxon>
        <taxon>Pentapetalae</taxon>
        <taxon>rosids</taxon>
        <taxon>fabids</taxon>
        <taxon>Rosales</taxon>
        <taxon>Rosaceae</taxon>
        <taxon>Amygdaloideae</taxon>
        <taxon>Maleae</taxon>
        <taxon>Malus</taxon>
    </lineage>
</organism>
<name>A0A498KFI0_MALDO</name>
<dbReference type="Proteomes" id="UP000290289">
    <property type="component" value="Chromosome 2"/>
</dbReference>
<accession>A0A498KFI0</accession>
<proteinExistence type="predicted"/>
<dbReference type="EMBL" id="RDQH01000328">
    <property type="protein sequence ID" value="RXI05164.1"/>
    <property type="molecule type" value="Genomic_DNA"/>
</dbReference>